<dbReference type="OrthoDB" id="3199616at2"/>
<reference evidence="2 3" key="1">
    <citation type="submission" date="2016-04" db="EMBL/GenBank/DDBJ databases">
        <title>Draft Genome Assembly of the Bloom-forming Cyanobacterium Nodularia spumigena Strain CENA596 in Shrimp Production Ponds.</title>
        <authorList>
            <person name="Popin R.V."/>
            <person name="Rigonato J."/>
            <person name="Abreu V.A."/>
            <person name="Andreote A.P."/>
            <person name="Silveira S.B."/>
            <person name="Odebrecht C."/>
            <person name="Fiore M.F."/>
        </authorList>
    </citation>
    <scope>NUCLEOTIDE SEQUENCE [LARGE SCALE GENOMIC DNA]</scope>
    <source>
        <strain evidence="2 3">CENA596</strain>
    </source>
</reference>
<dbReference type="Pfam" id="PF04230">
    <property type="entry name" value="PS_pyruv_trans"/>
    <property type="match status" value="1"/>
</dbReference>
<accession>A0A166I5B6</accession>
<protein>
    <submittedName>
        <fullName evidence="2">Polysaccharide pyruvyl transferase CsaB</fullName>
    </submittedName>
</protein>
<sequence>MRALLSGYYGKGNGGDEALLATLLQMLPSDVTPVVLSGNPEQTRDRYGVESHNRMKILPVIQALRSCDTFIWGGGSLIQDVTSTISPFYYGGLMVLAQKMGLKTIAWAQGIGPLVRPQTRKLAQHSFGYCSRVSVRDRSSAALLNDWQIPCLLAPDPVWALKSQPVPGLWDLPAPRVAVTLRNHPQLTEKRLANLTRALIDFQKATQAFILLLPFQKSEDLAIAQAIQPQLKDVSKILLLEDPQLLKGVYKGVEMAIGMRLHSLIMAAAEGCRCFALSYDPKVNRLMEDLQMPGWDLANLPDDPNIISRTWIEHYANGDPLSSDQIQSLVDRALMHKDILSEAWSYPKLTIK</sequence>
<dbReference type="Proteomes" id="UP000076555">
    <property type="component" value="Unassembled WGS sequence"/>
</dbReference>
<comment type="caution">
    <text evidence="2">The sequence shown here is derived from an EMBL/GenBank/DDBJ whole genome shotgun (WGS) entry which is preliminary data.</text>
</comment>
<evidence type="ECO:0000313" key="3">
    <source>
        <dbReference type="Proteomes" id="UP000076555"/>
    </source>
</evidence>
<dbReference type="InterPro" id="IPR019896">
    <property type="entry name" value="Polysacch_pyruvyl_Trfase_CsaB"/>
</dbReference>
<name>A0A166I5B6_NODSP</name>
<dbReference type="PANTHER" id="PTHR36836">
    <property type="entry name" value="COLANIC ACID BIOSYNTHESIS PROTEIN WCAK"/>
    <property type="match status" value="1"/>
</dbReference>
<keyword evidence="2" id="KW-0808">Transferase</keyword>
<proteinExistence type="predicted"/>
<dbReference type="PANTHER" id="PTHR36836:SF1">
    <property type="entry name" value="COLANIC ACID BIOSYNTHESIS PROTEIN WCAK"/>
    <property type="match status" value="1"/>
</dbReference>
<dbReference type="EMBL" id="LWAJ01000273">
    <property type="protein sequence ID" value="KZL47904.1"/>
    <property type="molecule type" value="Genomic_DNA"/>
</dbReference>
<organism evidence="2 3">
    <name type="scientific">Nodularia spumigena CENA596</name>
    <dbReference type="NCBI Taxonomy" id="1819295"/>
    <lineage>
        <taxon>Bacteria</taxon>
        <taxon>Bacillati</taxon>
        <taxon>Cyanobacteriota</taxon>
        <taxon>Cyanophyceae</taxon>
        <taxon>Nostocales</taxon>
        <taxon>Nodulariaceae</taxon>
        <taxon>Nodularia</taxon>
    </lineage>
</organism>
<dbReference type="GO" id="GO:0016740">
    <property type="term" value="F:transferase activity"/>
    <property type="evidence" value="ECO:0007669"/>
    <property type="project" value="UniProtKB-KW"/>
</dbReference>
<evidence type="ECO:0000313" key="2">
    <source>
        <dbReference type="EMBL" id="KZL47904.1"/>
    </source>
</evidence>
<dbReference type="InterPro" id="IPR007345">
    <property type="entry name" value="Polysacch_pyruvyl_Trfase"/>
</dbReference>
<gene>
    <name evidence="2" type="ORF">A2T98_20830</name>
</gene>
<dbReference type="RefSeq" id="WP_063874409.1">
    <property type="nucleotide sequence ID" value="NZ_CAWMRI010000273.1"/>
</dbReference>
<evidence type="ECO:0000259" key="1">
    <source>
        <dbReference type="Pfam" id="PF04230"/>
    </source>
</evidence>
<dbReference type="NCBIfam" id="TIGR03609">
    <property type="entry name" value="S_layer_CsaB"/>
    <property type="match status" value="1"/>
</dbReference>
<dbReference type="AlphaFoldDB" id="A0A166I5B6"/>
<feature type="domain" description="Polysaccharide pyruvyl transferase" evidence="1">
    <location>
        <begin position="13"/>
        <end position="281"/>
    </location>
</feature>